<accession>A0A8J6UBW3</accession>
<sequence length="315" mass="36628">MTDLENRKRLENIFNHLIKMSSGNFSYRLERTNKTDELEALTALVNGTSEEIQDAFFHQSYINLHDSYRFASQMFFLLDEQFNIMELNSSPSKFLEYHTEDLLNNPFESFLSDNSKKTWGKTLKLKSSKKHEKNILLEFKTKTNLLLPSYCKVIFFSNASFLKGKTIITSFDFIQARKIIEEKLERKINQSNDTTKANKSNKKALSFTDVAIIRAIGEHLNTRLQLPLPNLKDLAHEFGTNEFKLKKGFKELYGMTASKYLKNQRLRKAHVLIADTNKSIKTIAKMVGLKRGNHLSREFKERFGYSPTKLRSKTK</sequence>
<keyword evidence="5" id="KW-1185">Reference proteome</keyword>
<evidence type="ECO:0000256" key="1">
    <source>
        <dbReference type="ARBA" id="ARBA00023015"/>
    </source>
</evidence>
<dbReference type="PANTHER" id="PTHR47893:SF1">
    <property type="entry name" value="REGULATORY PROTEIN PCHR"/>
    <property type="match status" value="1"/>
</dbReference>
<dbReference type="Gene3D" id="3.30.450.20">
    <property type="entry name" value="PAS domain"/>
    <property type="match status" value="1"/>
</dbReference>
<evidence type="ECO:0000256" key="2">
    <source>
        <dbReference type="ARBA" id="ARBA00023163"/>
    </source>
</evidence>
<evidence type="ECO:0000313" key="4">
    <source>
        <dbReference type="EMBL" id="MBD0831509.1"/>
    </source>
</evidence>
<protein>
    <submittedName>
        <fullName evidence="4">Helix-turn-helix transcriptional regulator</fullName>
    </submittedName>
</protein>
<dbReference type="Gene3D" id="1.10.10.60">
    <property type="entry name" value="Homeodomain-like"/>
    <property type="match status" value="2"/>
</dbReference>
<dbReference type="PANTHER" id="PTHR47893">
    <property type="entry name" value="REGULATORY PROTEIN PCHR"/>
    <property type="match status" value="1"/>
</dbReference>
<evidence type="ECO:0000259" key="3">
    <source>
        <dbReference type="PROSITE" id="PS01124"/>
    </source>
</evidence>
<comment type="caution">
    <text evidence="4">The sequence shown here is derived from an EMBL/GenBank/DDBJ whole genome shotgun (WGS) entry which is preliminary data.</text>
</comment>
<dbReference type="PROSITE" id="PS01124">
    <property type="entry name" value="HTH_ARAC_FAMILY_2"/>
    <property type="match status" value="1"/>
</dbReference>
<evidence type="ECO:0000313" key="5">
    <source>
        <dbReference type="Proteomes" id="UP000600588"/>
    </source>
</evidence>
<organism evidence="4 5">
    <name type="scientific">Aestuariibaculum sediminum</name>
    <dbReference type="NCBI Taxonomy" id="2770637"/>
    <lineage>
        <taxon>Bacteria</taxon>
        <taxon>Pseudomonadati</taxon>
        <taxon>Bacteroidota</taxon>
        <taxon>Flavobacteriia</taxon>
        <taxon>Flavobacteriales</taxon>
        <taxon>Flavobacteriaceae</taxon>
    </lineage>
</organism>
<dbReference type="SMART" id="SM00342">
    <property type="entry name" value="HTH_ARAC"/>
    <property type="match status" value="1"/>
</dbReference>
<dbReference type="GO" id="GO:0003700">
    <property type="term" value="F:DNA-binding transcription factor activity"/>
    <property type="evidence" value="ECO:0007669"/>
    <property type="project" value="InterPro"/>
</dbReference>
<reference evidence="4 5" key="1">
    <citation type="submission" date="2020-09" db="EMBL/GenBank/DDBJ databases">
        <title>TT11 complete genome.</title>
        <authorList>
            <person name="Wu Z."/>
        </authorList>
    </citation>
    <scope>NUCLEOTIDE SEQUENCE [LARGE SCALE GENOMIC DNA]</scope>
    <source>
        <strain evidence="4 5">TT11</strain>
    </source>
</reference>
<dbReference type="InterPro" id="IPR053142">
    <property type="entry name" value="PchR_regulatory_protein"/>
</dbReference>
<proteinExistence type="predicted"/>
<dbReference type="SUPFAM" id="SSF46689">
    <property type="entry name" value="Homeodomain-like"/>
    <property type="match status" value="1"/>
</dbReference>
<dbReference type="RefSeq" id="WP_188229307.1">
    <property type="nucleotide sequence ID" value="NZ_JACVXB010000002.1"/>
</dbReference>
<dbReference type="Pfam" id="PF12833">
    <property type="entry name" value="HTH_18"/>
    <property type="match status" value="1"/>
</dbReference>
<dbReference type="InterPro" id="IPR018060">
    <property type="entry name" value="HTH_AraC"/>
</dbReference>
<dbReference type="EMBL" id="JACVXB010000002">
    <property type="protein sequence ID" value="MBD0831509.1"/>
    <property type="molecule type" value="Genomic_DNA"/>
</dbReference>
<keyword evidence="2" id="KW-0804">Transcription</keyword>
<feature type="domain" description="HTH araC/xylS-type" evidence="3">
    <location>
        <begin position="214"/>
        <end position="313"/>
    </location>
</feature>
<dbReference type="AlphaFoldDB" id="A0A8J6UBW3"/>
<keyword evidence="1" id="KW-0805">Transcription regulation</keyword>
<dbReference type="GO" id="GO:0043565">
    <property type="term" value="F:sequence-specific DNA binding"/>
    <property type="evidence" value="ECO:0007669"/>
    <property type="project" value="InterPro"/>
</dbReference>
<dbReference type="Proteomes" id="UP000600588">
    <property type="component" value="Unassembled WGS sequence"/>
</dbReference>
<dbReference type="InterPro" id="IPR009057">
    <property type="entry name" value="Homeodomain-like_sf"/>
</dbReference>
<gene>
    <name evidence="4" type="ORF">ICJ83_05120</name>
</gene>
<name>A0A8J6UBW3_9FLAO</name>